<sequence length="226" mass="24985">MKIKSLQFIFCYAVLIYGTLTLNACKGIPRETEVFSSDFERGVPVNVINGKVEQYNGGGVLGRYSEGGFNVEVRGMKDHDMIKITFDLYIHDTWDGNAAGPDGKDIWIMNIDGGSNVYASFANGTCNNCTQSYPELQPPFFNGTFNFALNRPNSNAIKTDLPGACKLKDVKGGTSMYRIQRTFHHTSSSLDLGCFAGLEDPDKANKSCNESWSVDNMRITAIDTRE</sequence>
<gene>
    <name evidence="1" type="ORF">SAMN05661099_3550</name>
</gene>
<evidence type="ECO:0000313" key="2">
    <source>
        <dbReference type="Proteomes" id="UP000189981"/>
    </source>
</evidence>
<dbReference type="EMBL" id="FUYR01000007">
    <property type="protein sequence ID" value="SKB93210.1"/>
    <property type="molecule type" value="Genomic_DNA"/>
</dbReference>
<dbReference type="OrthoDB" id="670226at2"/>
<dbReference type="RefSeq" id="WP_079704051.1">
    <property type="nucleotide sequence ID" value="NZ_FUYR01000007.1"/>
</dbReference>
<organism evidence="1 2">
    <name type="scientific">Daejeonella lutea</name>
    <dbReference type="NCBI Taxonomy" id="572036"/>
    <lineage>
        <taxon>Bacteria</taxon>
        <taxon>Pseudomonadati</taxon>
        <taxon>Bacteroidota</taxon>
        <taxon>Sphingobacteriia</taxon>
        <taxon>Sphingobacteriales</taxon>
        <taxon>Sphingobacteriaceae</taxon>
        <taxon>Daejeonella</taxon>
    </lineage>
</organism>
<evidence type="ECO:0000313" key="1">
    <source>
        <dbReference type="EMBL" id="SKB93210.1"/>
    </source>
</evidence>
<proteinExistence type="predicted"/>
<reference evidence="2" key="1">
    <citation type="submission" date="2017-02" db="EMBL/GenBank/DDBJ databases">
        <authorList>
            <person name="Varghese N."/>
            <person name="Submissions S."/>
        </authorList>
    </citation>
    <scope>NUCLEOTIDE SEQUENCE [LARGE SCALE GENOMIC DNA]</scope>
    <source>
        <strain evidence="2">DSM 22385</strain>
    </source>
</reference>
<name>A0A1T5FAN3_9SPHI</name>
<dbReference type="AlphaFoldDB" id="A0A1T5FAN3"/>
<dbReference type="Proteomes" id="UP000189981">
    <property type="component" value="Unassembled WGS sequence"/>
</dbReference>
<keyword evidence="2" id="KW-1185">Reference proteome</keyword>
<dbReference type="STRING" id="572036.SAMN05661099_3550"/>
<accession>A0A1T5FAN3</accession>
<protein>
    <submittedName>
        <fullName evidence="1">Uncharacterized protein</fullName>
    </submittedName>
</protein>